<dbReference type="InterPro" id="IPR012332">
    <property type="entry name" value="Autotransporter_pectin_lyase_C"/>
</dbReference>
<evidence type="ECO:0000313" key="11">
    <source>
        <dbReference type="EMBL" id="EBO4819338.1"/>
    </source>
</evidence>
<reference evidence="11" key="1">
    <citation type="submission" date="2018-06" db="EMBL/GenBank/DDBJ databases">
        <authorList>
            <consortium name="PulseNet: The National Subtyping Network for Foodborne Disease Surveillance"/>
            <person name="Tarr C.L."/>
            <person name="Trees E."/>
            <person name="Katz L.S."/>
            <person name="Carleton-Romer H.A."/>
            <person name="Stroika S."/>
            <person name="Kucerova Z."/>
            <person name="Roache K.F."/>
            <person name="Sabol A.L."/>
            <person name="Besser J."/>
            <person name="Gerner-Smidt P."/>
        </authorList>
    </citation>
    <scope>NUCLEOTIDE SEQUENCE</scope>
    <source>
        <strain evidence="11">PNUSAS043090</strain>
    </source>
</reference>
<evidence type="ECO:0000256" key="5">
    <source>
        <dbReference type="ARBA" id="ARBA00022525"/>
    </source>
</evidence>
<dbReference type="InterPro" id="IPR057393">
    <property type="entry name" value="PIC_HAP1_IgA0_b-sol2"/>
</dbReference>
<organism evidence="11">
    <name type="scientific">Salmonella enterica</name>
    <name type="common">Salmonella choleraesuis</name>
    <dbReference type="NCBI Taxonomy" id="28901"/>
    <lineage>
        <taxon>Bacteria</taxon>
        <taxon>Pseudomonadati</taxon>
        <taxon>Pseudomonadota</taxon>
        <taxon>Gammaproteobacteria</taxon>
        <taxon>Enterobacterales</taxon>
        <taxon>Enterobacteriaceae</taxon>
        <taxon>Salmonella</taxon>
    </lineage>
</organism>
<dbReference type="Gene3D" id="2.160.20.20">
    <property type="match status" value="10"/>
</dbReference>
<keyword evidence="7" id="KW-0732">Signal</keyword>
<evidence type="ECO:0000256" key="4">
    <source>
        <dbReference type="ARBA" id="ARBA00022452"/>
    </source>
</evidence>
<dbReference type="PROSITE" id="PS51691">
    <property type="entry name" value="PEPTIDASE_S6"/>
    <property type="match status" value="1"/>
</dbReference>
<dbReference type="InterPro" id="IPR030396">
    <property type="entry name" value="Peptidase_S6_dom"/>
</dbReference>
<dbReference type="GO" id="GO:0004175">
    <property type="term" value="F:endopeptidase activity"/>
    <property type="evidence" value="ECO:0007669"/>
    <property type="project" value="InterPro"/>
</dbReference>
<keyword evidence="9" id="KW-0998">Cell outer membrane</keyword>
<evidence type="ECO:0000256" key="6">
    <source>
        <dbReference type="ARBA" id="ARBA00022692"/>
    </source>
</evidence>
<dbReference type="Pfam" id="PF24078">
    <property type="entry name" value="Beta-sol_PIC_HAP1_IgA0_2nd"/>
    <property type="match status" value="1"/>
</dbReference>
<comment type="caution">
    <text evidence="11">The sequence shown here is derived from an EMBL/GenBank/DDBJ whole genome shotgun (WGS) entry which is preliminary data.</text>
</comment>
<evidence type="ECO:0000256" key="3">
    <source>
        <dbReference type="ARBA" id="ARBA00004613"/>
    </source>
</evidence>
<dbReference type="EMBL" id="AAGIQQ010000059">
    <property type="protein sequence ID" value="EBO4819338.1"/>
    <property type="molecule type" value="Genomic_DNA"/>
</dbReference>
<dbReference type="InterPro" id="IPR011050">
    <property type="entry name" value="Pectin_lyase_fold/virulence"/>
</dbReference>
<evidence type="ECO:0000256" key="2">
    <source>
        <dbReference type="ARBA" id="ARBA00004442"/>
    </source>
</evidence>
<feature type="domain" description="Peptidase S6" evidence="10">
    <location>
        <begin position="1"/>
        <end position="68"/>
    </location>
</feature>
<evidence type="ECO:0000259" key="10">
    <source>
        <dbReference type="PROSITE" id="PS51691"/>
    </source>
</evidence>
<accession>A0A5U0Q700</accession>
<dbReference type="PANTHER" id="PTHR10068:SF14">
    <property type="entry name" value="CELL WALL ADHESIN EAP1"/>
    <property type="match status" value="1"/>
</dbReference>
<dbReference type="GO" id="GO:0009279">
    <property type="term" value="C:cell outer membrane"/>
    <property type="evidence" value="ECO:0007669"/>
    <property type="project" value="UniProtKB-SubCell"/>
</dbReference>
<keyword evidence="6" id="KW-0812">Transmembrane</keyword>
<dbReference type="SUPFAM" id="SSF51126">
    <property type="entry name" value="Pectin lyase-like"/>
    <property type="match status" value="2"/>
</dbReference>
<feature type="non-terminal residue" evidence="11">
    <location>
        <position position="1951"/>
    </location>
</feature>
<dbReference type="PANTHER" id="PTHR10068">
    <property type="entry name" value="BONE MARROW PROTEOGLYCAN"/>
    <property type="match status" value="1"/>
</dbReference>
<keyword evidence="4" id="KW-1134">Transmembrane beta strand</keyword>
<evidence type="ECO:0000256" key="7">
    <source>
        <dbReference type="ARBA" id="ARBA00022729"/>
    </source>
</evidence>
<comment type="subcellular location">
    <subcellularLocation>
        <location evidence="1">Cell envelope</location>
    </subcellularLocation>
    <subcellularLocation>
        <location evidence="2">Cell outer membrane</location>
    </subcellularLocation>
    <subcellularLocation>
        <location evidence="3">Secreted</location>
    </subcellularLocation>
</comment>
<name>A0A5U0Q700_SALER</name>
<proteinExistence type="predicted"/>
<sequence length="1951" mass="211770">MLVALDGDSNIYPDASNATPGDSGSPIYVYDTLSNKWYTVGVVTNAFNILRTSELDKYVKRDTDPDIHLDQHKATWNEHSIDAINGPSWKWHGINKSNPTYLANTKHLHFFGGGEVNLAQSVNLGAGALYFDNNQYYRFSAVDPLYSWMGAGLDIGEGTIVEWDIPGVAGDNLHKVGKGTLLVNAAGPGGLRAGEGLVLLNSDSEAFSNIMLTSGRGRVAINNPAAFNPDDFYFGFRGGELDLNGHDVHFNDIRHEDEGAGISNSANNIVNMTLTPTEKNFLYSGKISGNISLTNNIAQNNNENIIFNGEFDIPSGDLTQSGGSLFFQGQPVIHQDSPAELVDILKNLGDDSLHTEGQRFDQPDWDYHYFRLNNINVDNVNFNVSRDASVTADINSQNSHINIGASQLWIDNLAGNTFKDGSLNFRQDLVQGNSLPTDKKDYATFNGNINAVNSTVNVTSAILNGNINADENSPVAIKNSLWNNSGINNEIESSLSLNDSEINLSSESGSKLSVTQMMASNNSFTYKINEGKTSTLILKNTPVGINNNINLIFQNKDGSPGLPWTDSILTLIKAPVDTPDDYFTLKYKSDLFDYSPALQVTQNDNVKTWDFIPSLSGINLKKNITLDHDWVYAGKLTLANYFSGVTLTHSLNEAWKPLIFGASSFETSSSTVDLEVNTQTGQSDKVIITGKGETPKGRVSLKVNWSNQSGISEAGTGTQAYVLAEAPENTPDSYFNITMPYAGFNKGDYTLSTYTQVNGTTRQWLLDPKRSSFEAPDNWTLSDNFFFPGTVNIDKINQKISFSDKSSEWQPHTLKAGTLSSSYNNFYIYASTLSGRTGDPLLHIDDMAEGNYNWLHFLFSGDGTPADLPASPDGLVVASAPVNTPDTYLLSTANKTDVGTYSPSFDIVKTGGEKQWVLNPKKSSFTLEKDYHLGHDWSFSGKFTVKPGVSLSLFSPSATTPDLLTIDTLSASGSNFLLAVRNNPSSATINSDQIVVNTKTEGSDNPLQLQFTDEKGSPALLPFSPENSVLLARTPEETADNFFVPQTTQMAYGDYQPALRTETSGQQKMWYLDPEKSLFRLKNIPDWTLTDNYTFAGEMVIPAGTNVSLSIPESAWSPHTLTTGKLDASNNMFSLAARITPDTDVNTETDNIHILTEASGGNNPLKVQFIGNDNQITAFPASPAGLLLASAPADTASDYFTTTTTSTALGDYEPSLSVQTSGDRKQWYLDQNNALFTIKHDWALTDNTDFSGTLALENNIMTSLSTPTPEEEWQPHTLTVGKLSASGNLFNLYSALTADGDGNTKADRIEVITKSSGGNNLLKLQSVSDNGNIAPLPGAPVNGLVLASAPADTPDNYFTATATTTSLGEYLPSLSLYIQGDRKLWALNGENSLFTVKHNWTLDADSAFSGILSLDKDINVSLSPYPKSTESWQPHTLTIGTLAATGNEFTINAGPQNLSDSLVLTSGVQEGNTSIRVQQTKEAVSEQNPLGEWLVASAPLGVPDDYFAVTTTSPVGQKPVILATETGEKQKKWWVIAQKANTPWFLKNDRHFSELSLTDNEIALSAPVTPDWHSSSLTVDNLHANSAKFGFTVDPVNNEADQLIINNRPSGGNNLFNIHYAGYPDKTLTRAAEQLLVNAPAQTPGAFFFPLSIQTDKDSGYTQAISTIKTAQNEQWWLISMSNNAPWQFDRDRNFETLRFYQPGSTINLSSGTGNNWQPHTLSVDYLSASNTSFNLMARPQTQETDKIVIRKSATGAGNKLNVSFLLDEKRPVLLNSDLILASAPVATSDKFFTVNPVLKGLSVYKPNFATVSTGSTKEWRLLHTTEPMTALTPAKESIPMTALTPAKESIPMTALTPAKESIPMTALTPAKESIPMTALTPAKESIPMTALTPAKESIPMTALTPAKESIPMTALTPAKESIPMTALTPAKESIPMTALTPATESIPMTA</sequence>
<keyword evidence="5" id="KW-0964">Secreted</keyword>
<evidence type="ECO:0000256" key="9">
    <source>
        <dbReference type="ARBA" id="ARBA00023237"/>
    </source>
</evidence>
<gene>
    <name evidence="11" type="ORF">DOF42_24130</name>
</gene>
<protein>
    <recommendedName>
        <fullName evidence="10">Peptidase S6 domain-containing protein</fullName>
    </recommendedName>
</protein>
<dbReference type="Gene3D" id="2.40.10.120">
    <property type="match status" value="1"/>
</dbReference>
<keyword evidence="8" id="KW-0472">Membrane</keyword>
<dbReference type="Pfam" id="PF02395">
    <property type="entry name" value="Peptidase_S6"/>
    <property type="match status" value="1"/>
</dbReference>
<dbReference type="GO" id="GO:0005576">
    <property type="term" value="C:extracellular region"/>
    <property type="evidence" value="ECO:0007669"/>
    <property type="project" value="UniProtKB-SubCell"/>
</dbReference>
<evidence type="ECO:0000256" key="8">
    <source>
        <dbReference type="ARBA" id="ARBA00023136"/>
    </source>
</evidence>
<evidence type="ECO:0000256" key="1">
    <source>
        <dbReference type="ARBA" id="ARBA00004196"/>
    </source>
</evidence>